<accession>A0A1G7PNV0</accession>
<proteinExistence type="predicted"/>
<dbReference type="NCBIfam" id="NF038128">
    <property type="entry name" value="choice_anch_J"/>
    <property type="match status" value="1"/>
</dbReference>
<feature type="signal peptide" evidence="1">
    <location>
        <begin position="1"/>
        <end position="18"/>
    </location>
</feature>
<dbReference type="InterPro" id="IPR043744">
    <property type="entry name" value="DUF5689"/>
</dbReference>
<reference evidence="4" key="1">
    <citation type="submission" date="2016-10" db="EMBL/GenBank/DDBJ databases">
        <authorList>
            <person name="Varghese N."/>
            <person name="Submissions S."/>
        </authorList>
    </citation>
    <scope>NUCLEOTIDE SEQUENCE [LARGE SCALE GENOMIC DNA]</scope>
    <source>
        <strain evidence="4">DSM 19684</strain>
    </source>
</reference>
<sequence>MKNIYFKATIFSVLSAIALSSCVKSDDYDVPELQCNNRFDAANHKLSDLVSIAKAKPTSSDIIAEDYIVEAYVSSNDESGNIYKIMFLQDKAENPTQGIEIDINGANQYLDFPAGALVRINLKGLIVQVSNKNIKVGIYDPSYPVGRIEPTRLSNYMARVCDGQKPVKVDIVPLEFNSIADALKDDSHINQLIKIKNVQFQEGDLTKNFADDTGTGDRYIVDKAGGSLNLRFSNFATYAKTPISPKYSGSGDITLCLSRYTSTSNPATTSYTNQAYTRGIEDINFSNPRQATGIVGGTDLSYLGAFTEDFESYSVDNALFPKYFNYAYRGNRYWQIKTFSSNKYIQMSANAGTGVFQNLFMVPVDFTAANSLTFRVNVGFYNGDALKVYTTTDYVPGSDISTATLTDITSSFTIPKTPTSGYGTLASAGTYNIPAAVIGKGFIVFKYIGKGTDGTPADPVVTTTIQIDDIKVQ</sequence>
<evidence type="ECO:0000313" key="3">
    <source>
        <dbReference type="EMBL" id="SDF87927.1"/>
    </source>
</evidence>
<dbReference type="PROSITE" id="PS51257">
    <property type="entry name" value="PROKAR_LIPOPROTEIN"/>
    <property type="match status" value="1"/>
</dbReference>
<keyword evidence="1" id="KW-0732">Signal</keyword>
<gene>
    <name evidence="3" type="ORF">SAMN05421825_2356</name>
</gene>
<feature type="domain" description="DUF5689" evidence="2">
    <location>
        <begin position="42"/>
        <end position="263"/>
    </location>
</feature>
<keyword evidence="4" id="KW-1185">Reference proteome</keyword>
<feature type="chain" id="PRO_5011741272" description="DUF5689 domain-containing protein" evidence="1">
    <location>
        <begin position="19"/>
        <end position="473"/>
    </location>
</feature>
<dbReference type="RefSeq" id="WP_175487179.1">
    <property type="nucleotide sequence ID" value="NZ_FNBH01000002.1"/>
</dbReference>
<dbReference type="Pfam" id="PF18942">
    <property type="entry name" value="DUF5689"/>
    <property type="match status" value="1"/>
</dbReference>
<evidence type="ECO:0000313" key="4">
    <source>
        <dbReference type="Proteomes" id="UP000199203"/>
    </source>
</evidence>
<dbReference type="Proteomes" id="UP000199203">
    <property type="component" value="Unassembled WGS sequence"/>
</dbReference>
<name>A0A1G7PNV0_9FLAO</name>
<protein>
    <recommendedName>
        <fullName evidence="2">DUF5689 domain-containing protein</fullName>
    </recommendedName>
</protein>
<dbReference type="AlphaFoldDB" id="A0A1G7PNV0"/>
<evidence type="ECO:0000259" key="2">
    <source>
        <dbReference type="Pfam" id="PF18942"/>
    </source>
</evidence>
<dbReference type="EMBL" id="FNBH01000002">
    <property type="protein sequence ID" value="SDF87927.1"/>
    <property type="molecule type" value="Genomic_DNA"/>
</dbReference>
<evidence type="ECO:0000256" key="1">
    <source>
        <dbReference type="SAM" id="SignalP"/>
    </source>
</evidence>
<dbReference type="STRING" id="454006.SAMN05421825_2356"/>
<organism evidence="3 4">
    <name type="scientific">Epilithonimonas hungarica</name>
    <dbReference type="NCBI Taxonomy" id="454006"/>
    <lineage>
        <taxon>Bacteria</taxon>
        <taxon>Pseudomonadati</taxon>
        <taxon>Bacteroidota</taxon>
        <taxon>Flavobacteriia</taxon>
        <taxon>Flavobacteriales</taxon>
        <taxon>Weeksellaceae</taxon>
        <taxon>Chryseobacterium group</taxon>
        <taxon>Epilithonimonas</taxon>
    </lineage>
</organism>